<evidence type="ECO:0000313" key="2">
    <source>
        <dbReference type="EMBL" id="TVY27862.1"/>
    </source>
</evidence>
<sequence length="248" mass="24621">MKSVQILSVFGLVAAANAFNQMPRQVNYNATVTTEVVTAITTFCPEATTIVQNGVTYTATASETLTITDCPCTLTKPVAKPTTVPVVAAPTGGIPPVVGNVSYVTTSVTAYTTVCPAATTLVQGNQTYTATASQTLTITNCPCTVSYPVSSVSTSYLTTYCPSSTTVVVGSSTYSLTSGTTTIPVETTVAGTPPTPAVVAVGSTTAAVGSTTAPSAAATTTGPIQANNGAKVGSGLGALAVAGLAMVL</sequence>
<dbReference type="Proteomes" id="UP000431533">
    <property type="component" value="Unassembled WGS sequence"/>
</dbReference>
<dbReference type="OrthoDB" id="4094614at2759"/>
<dbReference type="RefSeq" id="XP_031006650.1">
    <property type="nucleotide sequence ID" value="XM_031148044.1"/>
</dbReference>
<protein>
    <submittedName>
        <fullName evidence="2">Cell wall protein</fullName>
    </submittedName>
</protein>
<dbReference type="PANTHER" id="PTHR35523">
    <property type="entry name" value="CELL WALL PROTEIN SED1"/>
    <property type="match status" value="1"/>
</dbReference>
<name>A0A8H8U1E8_9HELO</name>
<evidence type="ECO:0000256" key="1">
    <source>
        <dbReference type="SAM" id="SignalP"/>
    </source>
</evidence>
<gene>
    <name evidence="2" type="primary">SED1</name>
    <name evidence="2" type="ORF">LHYA1_G003070</name>
</gene>
<comment type="caution">
    <text evidence="2">The sequence shown here is derived from an EMBL/GenBank/DDBJ whole genome shotgun (WGS) entry which is preliminary data.</text>
</comment>
<dbReference type="PANTHER" id="PTHR35523:SF1">
    <property type="entry name" value="CELL WALL PROTEIN SED1"/>
    <property type="match status" value="1"/>
</dbReference>
<feature type="signal peptide" evidence="1">
    <location>
        <begin position="1"/>
        <end position="18"/>
    </location>
</feature>
<accession>A0A8H8U1E8</accession>
<keyword evidence="1" id="KW-0732">Signal</keyword>
<feature type="chain" id="PRO_5034231509" evidence="1">
    <location>
        <begin position="19"/>
        <end position="248"/>
    </location>
</feature>
<dbReference type="GeneID" id="41983268"/>
<evidence type="ECO:0000313" key="3">
    <source>
        <dbReference type="Proteomes" id="UP000431533"/>
    </source>
</evidence>
<dbReference type="AlphaFoldDB" id="A0A8H8U1E8"/>
<keyword evidence="3" id="KW-1185">Reference proteome</keyword>
<dbReference type="InterPro" id="IPR038843">
    <property type="entry name" value="Sed1/Spi1"/>
</dbReference>
<dbReference type="EMBL" id="QGMH01000041">
    <property type="protein sequence ID" value="TVY27862.1"/>
    <property type="molecule type" value="Genomic_DNA"/>
</dbReference>
<organism evidence="2 3">
    <name type="scientific">Lachnellula hyalina</name>
    <dbReference type="NCBI Taxonomy" id="1316788"/>
    <lineage>
        <taxon>Eukaryota</taxon>
        <taxon>Fungi</taxon>
        <taxon>Dikarya</taxon>
        <taxon>Ascomycota</taxon>
        <taxon>Pezizomycotina</taxon>
        <taxon>Leotiomycetes</taxon>
        <taxon>Helotiales</taxon>
        <taxon>Lachnaceae</taxon>
        <taxon>Lachnellula</taxon>
    </lineage>
</organism>
<dbReference type="GO" id="GO:0009277">
    <property type="term" value="C:fungal-type cell wall"/>
    <property type="evidence" value="ECO:0007669"/>
    <property type="project" value="TreeGrafter"/>
</dbReference>
<proteinExistence type="predicted"/>
<reference evidence="2 3" key="1">
    <citation type="submission" date="2018-05" db="EMBL/GenBank/DDBJ databases">
        <title>Genome sequencing and assembly of the regulated plant pathogen Lachnellula willkommii and related sister species for the development of diagnostic species identification markers.</title>
        <authorList>
            <person name="Giroux E."/>
            <person name="Bilodeau G."/>
        </authorList>
    </citation>
    <scope>NUCLEOTIDE SEQUENCE [LARGE SCALE GENOMIC DNA]</scope>
    <source>
        <strain evidence="2 3">CBS 185.66</strain>
    </source>
</reference>
<dbReference type="GO" id="GO:0031505">
    <property type="term" value="P:fungal-type cell wall organization"/>
    <property type="evidence" value="ECO:0007669"/>
    <property type="project" value="InterPro"/>
</dbReference>
<dbReference type="GO" id="GO:0005199">
    <property type="term" value="F:structural constituent of cell wall"/>
    <property type="evidence" value="ECO:0007669"/>
    <property type="project" value="InterPro"/>
</dbReference>